<gene>
    <name evidence="1" type="ORF">CPPEL_02845</name>
</gene>
<organism evidence="1 2">
    <name type="scientific">Corynebacterium pseudopelargi</name>
    <dbReference type="NCBI Taxonomy" id="2080757"/>
    <lineage>
        <taxon>Bacteria</taxon>
        <taxon>Bacillati</taxon>
        <taxon>Actinomycetota</taxon>
        <taxon>Actinomycetes</taxon>
        <taxon>Mycobacteriales</taxon>
        <taxon>Corynebacteriaceae</taxon>
        <taxon>Corynebacterium</taxon>
    </lineage>
</organism>
<dbReference type="RefSeq" id="WP_123959714.1">
    <property type="nucleotide sequence ID" value="NZ_CP033898.1"/>
</dbReference>
<dbReference type="KEGG" id="cpso:CPPEL_02845"/>
<keyword evidence="2" id="KW-1185">Reference proteome</keyword>
<reference evidence="1 2" key="1">
    <citation type="submission" date="2018-11" db="EMBL/GenBank/DDBJ databases">
        <authorList>
            <person name="Kleinhagauer T."/>
            <person name="Glaeser S.P."/>
            <person name="Spergser J."/>
            <person name="Ruckert C."/>
            <person name="Kaempfer P."/>
            <person name="Busse H.-J."/>
        </authorList>
    </citation>
    <scope>NUCLEOTIDE SEQUENCE [LARGE SCALE GENOMIC DNA]</scope>
    <source>
        <strain evidence="1 2">812CH</strain>
    </source>
</reference>
<sequence>MARADFDADAIFQQVMAQPAVKAKLMQKASRIATLARKDMVRAKIDGSVTIKQRHLSTGRASLDVQCSVKPEDERRAGRIMRRAGRGGR</sequence>
<protein>
    <submittedName>
        <fullName evidence="1">Uncharacterized protein</fullName>
    </submittedName>
</protein>
<evidence type="ECO:0000313" key="1">
    <source>
        <dbReference type="EMBL" id="AZA08700.1"/>
    </source>
</evidence>
<accession>A0A3G6IX54</accession>
<proteinExistence type="predicted"/>
<evidence type="ECO:0000313" key="2">
    <source>
        <dbReference type="Proteomes" id="UP000271426"/>
    </source>
</evidence>
<name>A0A3G6IX54_9CORY</name>
<dbReference type="Proteomes" id="UP000271426">
    <property type="component" value="Chromosome"/>
</dbReference>
<dbReference type="EMBL" id="CP033898">
    <property type="protein sequence ID" value="AZA08700.1"/>
    <property type="molecule type" value="Genomic_DNA"/>
</dbReference>
<dbReference type="AlphaFoldDB" id="A0A3G6IX54"/>